<gene>
    <name evidence="5" type="ordered locus">AXY_11960</name>
</gene>
<comment type="similarity">
    <text evidence="1 3">Belongs to the short-chain dehydrogenases/reductases (SDR) family.</text>
</comment>
<dbReference type="GO" id="GO:0016491">
    <property type="term" value="F:oxidoreductase activity"/>
    <property type="evidence" value="ECO:0007669"/>
    <property type="project" value="UniProtKB-KW"/>
</dbReference>
<dbReference type="PANTHER" id="PTHR44196:SF1">
    <property type="entry name" value="DEHYDROGENASE_REDUCTASE SDR FAMILY MEMBER 7B"/>
    <property type="match status" value="1"/>
</dbReference>
<dbReference type="SMART" id="SM00822">
    <property type="entry name" value="PKS_KR"/>
    <property type="match status" value="1"/>
</dbReference>
<evidence type="ECO:0000313" key="6">
    <source>
        <dbReference type="Proteomes" id="UP000006294"/>
    </source>
</evidence>
<dbReference type="KEGG" id="axl:AXY_11960"/>
<evidence type="ECO:0000313" key="5">
    <source>
        <dbReference type="EMBL" id="BAM47328.1"/>
    </source>
</evidence>
<name>K0J7E3_AMPXN</name>
<dbReference type="HOGENOM" id="CLU_010194_2_1_9"/>
<dbReference type="PROSITE" id="PS00061">
    <property type="entry name" value="ADH_SHORT"/>
    <property type="match status" value="1"/>
</dbReference>
<dbReference type="Gene3D" id="3.40.50.720">
    <property type="entry name" value="NAD(P)-binding Rossmann-like Domain"/>
    <property type="match status" value="1"/>
</dbReference>
<dbReference type="STRING" id="698758.AXY_11960"/>
<evidence type="ECO:0000256" key="1">
    <source>
        <dbReference type="ARBA" id="ARBA00006484"/>
    </source>
</evidence>
<dbReference type="Pfam" id="PF00106">
    <property type="entry name" value="adh_short"/>
    <property type="match status" value="1"/>
</dbReference>
<dbReference type="InterPro" id="IPR057326">
    <property type="entry name" value="KR_dom"/>
</dbReference>
<dbReference type="GO" id="GO:0016020">
    <property type="term" value="C:membrane"/>
    <property type="evidence" value="ECO:0007669"/>
    <property type="project" value="TreeGrafter"/>
</dbReference>
<dbReference type="InterPro" id="IPR020904">
    <property type="entry name" value="Sc_DH/Rdtase_CS"/>
</dbReference>
<keyword evidence="2" id="KW-0560">Oxidoreductase</keyword>
<dbReference type="RefSeq" id="WP_015009933.1">
    <property type="nucleotide sequence ID" value="NC_018704.1"/>
</dbReference>
<dbReference type="Proteomes" id="UP000006294">
    <property type="component" value="Chromosome"/>
</dbReference>
<dbReference type="PRINTS" id="PR00080">
    <property type="entry name" value="SDRFAMILY"/>
</dbReference>
<reference evidence="5 6" key="1">
    <citation type="submission" date="2011-01" db="EMBL/GenBank/DDBJ databases">
        <title>Whole genome sequence of Amphibacillus xylinus NBRC 15112.</title>
        <authorList>
            <person name="Nakazawa H."/>
            <person name="Katano Y."/>
            <person name="Nakamura S."/>
            <person name="Sasagawa M."/>
            <person name="Fukada J."/>
            <person name="Arai T."/>
            <person name="Sasakura N."/>
            <person name="Mochizuki D."/>
            <person name="Hosoyama A."/>
            <person name="Harada K."/>
            <person name="Horikawa H."/>
            <person name="Kato Y."/>
            <person name="Harada T."/>
            <person name="Sasaki K."/>
            <person name="Sekiguchi M."/>
            <person name="Hodoyama M."/>
            <person name="Nishiko R."/>
            <person name="Narita H."/>
            <person name="Hanamaki A."/>
            <person name="Hata C."/>
            <person name="Konno Y."/>
            <person name="Niimura Y."/>
            <person name="Yamazaki S."/>
            <person name="Fujita N."/>
        </authorList>
    </citation>
    <scope>NUCLEOTIDE SEQUENCE [LARGE SCALE GENOMIC DNA]</scope>
    <source>
        <strain evidence="6">ATCC 51415 / DSM 6626 / JCM 7361 / LMG 17667 / NBRC 15112 / Ep01</strain>
    </source>
</reference>
<feature type="domain" description="Ketoreductase" evidence="4">
    <location>
        <begin position="7"/>
        <end position="192"/>
    </location>
</feature>
<dbReference type="PRINTS" id="PR00081">
    <property type="entry name" value="GDHRDH"/>
</dbReference>
<dbReference type="PANTHER" id="PTHR44196">
    <property type="entry name" value="DEHYDROGENASE/REDUCTASE SDR FAMILY MEMBER 7B"/>
    <property type="match status" value="1"/>
</dbReference>
<evidence type="ECO:0000256" key="2">
    <source>
        <dbReference type="ARBA" id="ARBA00023002"/>
    </source>
</evidence>
<dbReference type="SUPFAM" id="SSF51735">
    <property type="entry name" value="NAD(P)-binding Rossmann-fold domains"/>
    <property type="match status" value="1"/>
</dbReference>
<dbReference type="InterPro" id="IPR036291">
    <property type="entry name" value="NAD(P)-bd_dom_sf"/>
</dbReference>
<evidence type="ECO:0000256" key="3">
    <source>
        <dbReference type="RuleBase" id="RU000363"/>
    </source>
</evidence>
<dbReference type="EMBL" id="AP012050">
    <property type="protein sequence ID" value="BAM47328.1"/>
    <property type="molecule type" value="Genomic_DNA"/>
</dbReference>
<dbReference type="PIRSF" id="PIRSF000126">
    <property type="entry name" value="11-beta-HSD1"/>
    <property type="match status" value="1"/>
</dbReference>
<dbReference type="InterPro" id="IPR002347">
    <property type="entry name" value="SDR_fam"/>
</dbReference>
<sequence>MRDFTDKTIIITGATSGIGRALATNLSEMNARLILISRSEKKLNQLYDQLTSKSAKTVYVYAADLTNSHACKAVFEKIINDHHKIDAVINNAGIGVFEYAHLTQTEDMLHMFQLNLFSIVESIKILLPIFKKQSFGHIINIASIAGKMATPKASIYSASKSALIAYTNALRLESETDRLFITTVNLGPVKTNFFKRADPSGSYQKQVARYMLTPDDVANKIIKVLFKRKREINLPWWMAFGTKIHYLFPTLIERLFRSQFSKK</sequence>
<dbReference type="OrthoDB" id="9793345at2"/>
<evidence type="ECO:0000259" key="4">
    <source>
        <dbReference type="SMART" id="SM00822"/>
    </source>
</evidence>
<dbReference type="eggNOG" id="COG0300">
    <property type="taxonomic scope" value="Bacteria"/>
</dbReference>
<protein>
    <submittedName>
        <fullName evidence="5">Putative oxidoreductase</fullName>
    </submittedName>
</protein>
<organism evidence="5 6">
    <name type="scientific">Amphibacillus xylanus (strain ATCC 51415 / DSM 6626 / JCM 7361 / LMG 17667 / NBRC 15112 / Ep01)</name>
    <dbReference type="NCBI Taxonomy" id="698758"/>
    <lineage>
        <taxon>Bacteria</taxon>
        <taxon>Bacillati</taxon>
        <taxon>Bacillota</taxon>
        <taxon>Bacilli</taxon>
        <taxon>Bacillales</taxon>
        <taxon>Bacillaceae</taxon>
        <taxon>Amphibacillus</taxon>
    </lineage>
</organism>
<dbReference type="AlphaFoldDB" id="K0J7E3"/>
<accession>K0J7E3</accession>
<keyword evidence="6" id="KW-1185">Reference proteome</keyword>
<proteinExistence type="inferred from homology"/>